<keyword evidence="3" id="KW-1185">Reference proteome</keyword>
<dbReference type="GO" id="GO:0052689">
    <property type="term" value="F:carboxylic ester hydrolase activity"/>
    <property type="evidence" value="ECO:0007669"/>
    <property type="project" value="TreeGrafter"/>
</dbReference>
<dbReference type="RefSeq" id="WP_098063262.1">
    <property type="nucleotide sequence ID" value="NZ_PDEP01000016.1"/>
</dbReference>
<dbReference type="AlphaFoldDB" id="A0A2H3NIH6"/>
<dbReference type="Proteomes" id="UP000221024">
    <property type="component" value="Unassembled WGS sequence"/>
</dbReference>
<sequence length="151" mass="15987">MASERLTFTNDRGDELAARLERPDGEPAAYALFAHCFTCSKDLRAARTISTALCDRGFAVLRFDFTGLGESEGDFADTNFSSNAQDLVAAADFLADAYEAPSLLIGHSLGGAAVLQAAHDMPSVQAIATIGAPAEPTHVTHLLDDDIDTIK</sequence>
<proteinExistence type="predicted"/>
<dbReference type="EMBL" id="PDEP01000016">
    <property type="protein sequence ID" value="PEN05121.1"/>
    <property type="molecule type" value="Genomic_DNA"/>
</dbReference>
<evidence type="ECO:0000259" key="1">
    <source>
        <dbReference type="Pfam" id="PF12146"/>
    </source>
</evidence>
<gene>
    <name evidence="2" type="ORF">CRI93_13625</name>
</gene>
<feature type="domain" description="Serine aminopeptidase S33" evidence="1">
    <location>
        <begin position="48"/>
        <end position="133"/>
    </location>
</feature>
<dbReference type="Gene3D" id="3.40.50.1820">
    <property type="entry name" value="alpha/beta hydrolase"/>
    <property type="match status" value="1"/>
</dbReference>
<name>A0A2H3NIH6_9BACT</name>
<dbReference type="OrthoDB" id="9791538at2"/>
<dbReference type="InterPro" id="IPR053145">
    <property type="entry name" value="AB_hydrolase_Est10"/>
</dbReference>
<dbReference type="InterPro" id="IPR022742">
    <property type="entry name" value="Hydrolase_4"/>
</dbReference>
<reference evidence="2 3" key="1">
    <citation type="submission" date="2017-10" db="EMBL/GenBank/DDBJ databases">
        <title>Draft genome of Longimonas halophila.</title>
        <authorList>
            <person name="Goh K.M."/>
            <person name="Shamsir M.S."/>
            <person name="Lim S.W."/>
        </authorList>
    </citation>
    <scope>NUCLEOTIDE SEQUENCE [LARGE SCALE GENOMIC DNA]</scope>
    <source>
        <strain evidence="2 3">KCTC 42399</strain>
    </source>
</reference>
<accession>A0A2H3NIH6</accession>
<comment type="caution">
    <text evidence="2">The sequence shown here is derived from an EMBL/GenBank/DDBJ whole genome shotgun (WGS) entry which is preliminary data.</text>
</comment>
<dbReference type="PANTHER" id="PTHR43265:SF1">
    <property type="entry name" value="ESTERASE ESTD"/>
    <property type="match status" value="1"/>
</dbReference>
<organism evidence="2 3">
    <name type="scientific">Longimonas halophila</name>
    <dbReference type="NCBI Taxonomy" id="1469170"/>
    <lineage>
        <taxon>Bacteria</taxon>
        <taxon>Pseudomonadati</taxon>
        <taxon>Rhodothermota</taxon>
        <taxon>Rhodothermia</taxon>
        <taxon>Rhodothermales</taxon>
        <taxon>Salisaetaceae</taxon>
        <taxon>Longimonas</taxon>
    </lineage>
</organism>
<evidence type="ECO:0000313" key="2">
    <source>
        <dbReference type="EMBL" id="PEN05121.1"/>
    </source>
</evidence>
<dbReference type="SUPFAM" id="SSF53474">
    <property type="entry name" value="alpha/beta-Hydrolases"/>
    <property type="match status" value="1"/>
</dbReference>
<dbReference type="InterPro" id="IPR029058">
    <property type="entry name" value="AB_hydrolase_fold"/>
</dbReference>
<dbReference type="PANTHER" id="PTHR43265">
    <property type="entry name" value="ESTERASE ESTD"/>
    <property type="match status" value="1"/>
</dbReference>
<protein>
    <recommendedName>
        <fullName evidence="1">Serine aminopeptidase S33 domain-containing protein</fullName>
    </recommendedName>
</protein>
<dbReference type="Pfam" id="PF12146">
    <property type="entry name" value="Hydrolase_4"/>
    <property type="match status" value="1"/>
</dbReference>
<evidence type="ECO:0000313" key="3">
    <source>
        <dbReference type="Proteomes" id="UP000221024"/>
    </source>
</evidence>